<dbReference type="Proteomes" id="UP000229976">
    <property type="component" value="Unassembled WGS sequence"/>
</dbReference>
<name>A0A2G9YTZ2_9BACT</name>
<organism evidence="1 2">
    <name type="scientific">Candidatus Nealsonbacteria bacterium CG23_combo_of_CG06-09_8_20_14_all_39_17</name>
    <dbReference type="NCBI Taxonomy" id="1974722"/>
    <lineage>
        <taxon>Bacteria</taxon>
        <taxon>Candidatus Nealsoniibacteriota</taxon>
    </lineage>
</organism>
<dbReference type="AlphaFoldDB" id="A0A2G9YTZ2"/>
<protein>
    <submittedName>
        <fullName evidence="1">Uncharacterized protein</fullName>
    </submittedName>
</protein>
<evidence type="ECO:0000313" key="2">
    <source>
        <dbReference type="Proteomes" id="UP000229976"/>
    </source>
</evidence>
<proteinExistence type="predicted"/>
<gene>
    <name evidence="1" type="ORF">COX37_02850</name>
</gene>
<accession>A0A2G9YTZ2</accession>
<feature type="non-terminal residue" evidence="1">
    <location>
        <position position="119"/>
    </location>
</feature>
<reference evidence="1 2" key="1">
    <citation type="submission" date="2017-09" db="EMBL/GenBank/DDBJ databases">
        <title>Depth-based differentiation of microbial function through sediment-hosted aquifers and enrichment of novel symbionts in the deep terrestrial subsurface.</title>
        <authorList>
            <person name="Probst A.J."/>
            <person name="Ladd B."/>
            <person name="Jarett J.K."/>
            <person name="Geller-Mcgrath D.E."/>
            <person name="Sieber C.M."/>
            <person name="Emerson J.B."/>
            <person name="Anantharaman K."/>
            <person name="Thomas B.C."/>
            <person name="Malmstrom R."/>
            <person name="Stieglmeier M."/>
            <person name="Klingl A."/>
            <person name="Woyke T."/>
            <person name="Ryan C.M."/>
            <person name="Banfield J.F."/>
        </authorList>
    </citation>
    <scope>NUCLEOTIDE SEQUENCE [LARGE SCALE GENOMIC DNA]</scope>
    <source>
        <strain evidence="1">CG23_combo_of_CG06-09_8_20_14_all_39_17</strain>
    </source>
</reference>
<sequence>MDDKKKGGNDGNGEKDALEKARELLKDKMPDQAIAYINNNKEKLTGEDIYVGQGIKGMAFMKKACNVKVNGKDDKAGRKQKKSFFNTATKCFGAASRTTDQIERISWLKKQKDALLATG</sequence>
<comment type="caution">
    <text evidence="1">The sequence shown here is derived from an EMBL/GenBank/DDBJ whole genome shotgun (WGS) entry which is preliminary data.</text>
</comment>
<dbReference type="EMBL" id="PCRO01000034">
    <property type="protein sequence ID" value="PIP22697.1"/>
    <property type="molecule type" value="Genomic_DNA"/>
</dbReference>
<evidence type="ECO:0000313" key="1">
    <source>
        <dbReference type="EMBL" id="PIP22697.1"/>
    </source>
</evidence>